<dbReference type="KEGG" id="kme:H0A61_01607"/>
<gene>
    <name evidence="1" type="ORF">H0A61_01607</name>
</gene>
<dbReference type="Gene3D" id="3.30.1780.10">
    <property type="entry name" value="ornithine cyclodeaminase, domain 1"/>
    <property type="match status" value="1"/>
</dbReference>
<dbReference type="PANTHER" id="PTHR13812">
    <property type="entry name" value="KETIMINE REDUCTASE MU-CRYSTALLIN"/>
    <property type="match status" value="1"/>
</dbReference>
<dbReference type="InterPro" id="IPR036291">
    <property type="entry name" value="NAD(P)-bd_dom_sf"/>
</dbReference>
<evidence type="ECO:0000313" key="1">
    <source>
        <dbReference type="EMBL" id="QSQ09246.1"/>
    </source>
</evidence>
<dbReference type="EMBL" id="CP059066">
    <property type="protein sequence ID" value="QSQ09246.1"/>
    <property type="molecule type" value="Genomic_DNA"/>
</dbReference>
<dbReference type="PANTHER" id="PTHR13812:SF19">
    <property type="entry name" value="KETIMINE REDUCTASE MU-CRYSTALLIN"/>
    <property type="match status" value="1"/>
</dbReference>
<name>A0A8A0RPW4_9FIRM</name>
<accession>A0A8A0RPW4</accession>
<protein>
    <submittedName>
        <fullName evidence="1">Delta(1)-pyrroline-2-carboxylate reductase</fullName>
        <ecNumber evidence="1">1.5.1.49</ecNumber>
    </submittedName>
</protein>
<dbReference type="SUPFAM" id="SSF51735">
    <property type="entry name" value="NAD(P)-binding Rossmann-fold domains"/>
    <property type="match status" value="1"/>
</dbReference>
<dbReference type="GO" id="GO:0005737">
    <property type="term" value="C:cytoplasm"/>
    <property type="evidence" value="ECO:0007669"/>
    <property type="project" value="TreeGrafter"/>
</dbReference>
<keyword evidence="2" id="KW-1185">Reference proteome</keyword>
<evidence type="ECO:0000313" key="2">
    <source>
        <dbReference type="Proteomes" id="UP000662904"/>
    </source>
</evidence>
<dbReference type="Proteomes" id="UP000662904">
    <property type="component" value="Chromosome"/>
</dbReference>
<dbReference type="Pfam" id="PF02423">
    <property type="entry name" value="OCD_Mu_crystall"/>
    <property type="match status" value="1"/>
</dbReference>
<proteinExistence type="predicted"/>
<reference evidence="1" key="1">
    <citation type="submission" date="2020-07" db="EMBL/GenBank/DDBJ databases">
        <title>Koleobacter methoxysyntrophicus gen. nov., sp. nov., a novel anaerobic bacterium isolated from deep subsurface oil field and proposal of Koleobacterales ord. nov. in the phylum Firmicutes.</title>
        <authorList>
            <person name="Sakamoto S."/>
            <person name="Tamaki H."/>
        </authorList>
    </citation>
    <scope>NUCLEOTIDE SEQUENCE</scope>
    <source>
        <strain evidence="1">NRmbB1</strain>
    </source>
</reference>
<dbReference type="GO" id="GO:0016491">
    <property type="term" value="F:oxidoreductase activity"/>
    <property type="evidence" value="ECO:0007669"/>
    <property type="project" value="UniProtKB-KW"/>
</dbReference>
<dbReference type="RefSeq" id="WP_206706606.1">
    <property type="nucleotide sequence ID" value="NZ_CP059066.1"/>
</dbReference>
<dbReference type="Gene3D" id="3.40.50.720">
    <property type="entry name" value="NAD(P)-binding Rossmann-like Domain"/>
    <property type="match status" value="1"/>
</dbReference>
<dbReference type="InterPro" id="IPR023401">
    <property type="entry name" value="ODC_N"/>
</dbReference>
<dbReference type="EC" id="1.5.1.49" evidence="1"/>
<dbReference type="PIRSF" id="PIRSF001439">
    <property type="entry name" value="CryM"/>
    <property type="match status" value="1"/>
</dbReference>
<keyword evidence="1" id="KW-0560">Oxidoreductase</keyword>
<sequence>MKEWQILMLNQQDVINTGLLEDMTGVLEKVETVFRLHGMEQVENPPKTMITLNDPETGDWMSKFIAMPVYIGGKINRPGIKWAAESMTNARTRELPMGIDMVILSDPVTVEPKAIIEGTLITAMRTAAATGIAAKYLARKNSEIVGCIGAGVIGRTVIQALVEVFPGIRKVKLFDIYKEKAEKIAEEFQGRVNVEVANSLQETVSESDIMATMSTSTRPLVKKEWLKEGYLITQLGANEVEARIVTDSDMIVVDDWEPIKHNHLSVFYPLIKEGKIRDDHIKLLRHIVCGKIPARISEGQNILYSSRGMGCLDIIVADHIYKTAIEKGLGYNFKMWDKPYWI</sequence>
<dbReference type="AlphaFoldDB" id="A0A8A0RPW4"/>
<organism evidence="1 2">
    <name type="scientific">Koleobacter methoxysyntrophicus</name>
    <dbReference type="NCBI Taxonomy" id="2751313"/>
    <lineage>
        <taxon>Bacteria</taxon>
        <taxon>Bacillati</taxon>
        <taxon>Bacillota</taxon>
        <taxon>Clostridia</taxon>
        <taxon>Koleobacterales</taxon>
        <taxon>Koleobacteraceae</taxon>
        <taxon>Koleobacter</taxon>
    </lineage>
</organism>
<dbReference type="InterPro" id="IPR003462">
    <property type="entry name" value="ODC_Mu_crystall"/>
</dbReference>